<proteinExistence type="predicted"/>
<protein>
    <submittedName>
        <fullName evidence="1">STAS/SEC14 domain-containing protein</fullName>
    </submittedName>
</protein>
<dbReference type="Proteomes" id="UP001310248">
    <property type="component" value="Unassembled WGS sequence"/>
</dbReference>
<dbReference type="InterPro" id="IPR021866">
    <property type="entry name" value="SpoIIAA-like"/>
</dbReference>
<accession>A0ABU7G8N7</accession>
<dbReference type="InterPro" id="IPR038396">
    <property type="entry name" value="SpoIIAA-like_sf"/>
</dbReference>
<dbReference type="RefSeq" id="WP_163132598.1">
    <property type="nucleotide sequence ID" value="NZ_JAYDYW010000010.1"/>
</dbReference>
<evidence type="ECO:0000313" key="2">
    <source>
        <dbReference type="Proteomes" id="UP001310248"/>
    </source>
</evidence>
<gene>
    <name evidence="1" type="ORF">SNR37_000134</name>
</gene>
<sequence length="126" mass="14374">MAIRRHGITVGIERVETRLLVSFKACGTLTHQDYQTITPIIESALAEVEHPQIRGFFDASELEGWELRAAWDDLKLGLKHGQDFEKVAILGHQQWLEWASKVGNWFIAGEVQVFEDEQSALAWLED</sequence>
<comment type="caution">
    <text evidence="1">The sequence shown here is derived from an EMBL/GenBank/DDBJ whole genome shotgun (WGS) entry which is preliminary data.</text>
</comment>
<dbReference type="Gene3D" id="3.40.50.10600">
    <property type="entry name" value="SpoIIaa-like domains"/>
    <property type="match status" value="1"/>
</dbReference>
<dbReference type="EMBL" id="JAYDYW010000010">
    <property type="protein sequence ID" value="MEE1674815.1"/>
    <property type="molecule type" value="Genomic_DNA"/>
</dbReference>
<organism evidence="1 2">
    <name type="scientific">Agarivorans aestuarii</name>
    <dbReference type="NCBI Taxonomy" id="1563703"/>
    <lineage>
        <taxon>Bacteria</taxon>
        <taxon>Pseudomonadati</taxon>
        <taxon>Pseudomonadota</taxon>
        <taxon>Gammaproteobacteria</taxon>
        <taxon>Alteromonadales</taxon>
        <taxon>Alteromonadaceae</taxon>
        <taxon>Agarivorans</taxon>
    </lineage>
</organism>
<dbReference type="Pfam" id="PF11964">
    <property type="entry name" value="SpoIIAA-like"/>
    <property type="match status" value="1"/>
</dbReference>
<name>A0ABU7G8N7_9ALTE</name>
<dbReference type="SUPFAM" id="SSF52091">
    <property type="entry name" value="SpoIIaa-like"/>
    <property type="match status" value="1"/>
</dbReference>
<keyword evidence="2" id="KW-1185">Reference proteome</keyword>
<reference evidence="2" key="1">
    <citation type="submission" date="2023-07" db="EMBL/GenBank/DDBJ databases">
        <title>Draft genome sequence of Agarivorans aestuarii strain ZMCS4, a CAZymes producing bacteria isolated from the marine brown algae Clodostephus spongiosus.</title>
        <authorList>
            <person name="Lorente B."/>
            <person name="Cabral C."/>
            <person name="Frias J."/>
            <person name="Faria J."/>
            <person name="Toubarro D."/>
        </authorList>
    </citation>
    <scope>NUCLEOTIDE SEQUENCE [LARGE SCALE GENOMIC DNA]</scope>
    <source>
        <strain evidence="2">ZMCS4</strain>
    </source>
</reference>
<evidence type="ECO:0000313" key="1">
    <source>
        <dbReference type="EMBL" id="MEE1674815.1"/>
    </source>
</evidence>
<dbReference type="InterPro" id="IPR036513">
    <property type="entry name" value="STAS_dom_sf"/>
</dbReference>